<accession>A0A2K8QVD9</accession>
<reference evidence="3" key="1">
    <citation type="journal article" date="2018" name="Genome Announc.">
        <title>Complete genome sequence of a Dickeya fangzhongdai type strain causing bleeding canker of pear tree trunks.</title>
        <authorList>
            <person name="Zhao Y."/>
            <person name="Tian Y."/>
            <person name="Li X."/>
            <person name="Hu B."/>
        </authorList>
    </citation>
    <scope>NUCLEOTIDE SEQUENCE [LARGE SCALE GENOMIC DNA]</scope>
    <source>
        <strain evidence="3">DSM 101947</strain>
    </source>
</reference>
<evidence type="ECO:0000256" key="1">
    <source>
        <dbReference type="SAM" id="MobiDB-lite"/>
    </source>
</evidence>
<gene>
    <name evidence="2" type="ORF">CVE23_18470</name>
</gene>
<proteinExistence type="predicted"/>
<dbReference type="KEGG" id="dfn:CVE23_18470"/>
<dbReference type="EMBL" id="CP025003">
    <property type="protein sequence ID" value="ATZ96740.1"/>
    <property type="molecule type" value="Genomic_DNA"/>
</dbReference>
<protein>
    <submittedName>
        <fullName evidence="2">Uncharacterized protein</fullName>
    </submittedName>
</protein>
<feature type="compositionally biased region" description="Basic and acidic residues" evidence="1">
    <location>
        <begin position="21"/>
        <end position="34"/>
    </location>
</feature>
<dbReference type="AlphaFoldDB" id="A0A2K8QVD9"/>
<organism evidence="2 3">
    <name type="scientific">Dickeya fangzhongdai</name>
    <dbReference type="NCBI Taxonomy" id="1778540"/>
    <lineage>
        <taxon>Bacteria</taxon>
        <taxon>Pseudomonadati</taxon>
        <taxon>Pseudomonadota</taxon>
        <taxon>Gammaproteobacteria</taxon>
        <taxon>Enterobacterales</taxon>
        <taxon>Pectobacteriaceae</taxon>
        <taxon>Dickeya</taxon>
    </lineage>
</organism>
<dbReference type="KEGG" id="ced:LH89_16455"/>
<keyword evidence="3" id="KW-1185">Reference proteome</keyword>
<sequence length="60" mass="6631">MAIEVRQLTIYSRVIQPNEPDSPHQAESDAENRDAGPSANPPATPGAISFHHLQTEPRER</sequence>
<evidence type="ECO:0000313" key="2">
    <source>
        <dbReference type="EMBL" id="ATZ96740.1"/>
    </source>
</evidence>
<dbReference type="GeneID" id="66566301"/>
<dbReference type="RefSeq" id="WP_038669297.1">
    <property type="nucleotide sequence ID" value="NZ_BMJF01000019.1"/>
</dbReference>
<evidence type="ECO:0000313" key="3">
    <source>
        <dbReference type="Proteomes" id="UP000231901"/>
    </source>
</evidence>
<dbReference type="Proteomes" id="UP000231901">
    <property type="component" value="Chromosome"/>
</dbReference>
<feature type="region of interest" description="Disordered" evidence="1">
    <location>
        <begin position="1"/>
        <end position="60"/>
    </location>
</feature>
<name>A0A2K8QVD9_9GAMM</name>